<dbReference type="CDD" id="cd02801">
    <property type="entry name" value="DUS_like_FMN"/>
    <property type="match status" value="1"/>
</dbReference>
<dbReference type="SUPFAM" id="SSF51395">
    <property type="entry name" value="FMN-linked oxidoreductases"/>
    <property type="match status" value="1"/>
</dbReference>
<evidence type="ECO:0000256" key="7">
    <source>
        <dbReference type="ARBA" id="ARBA00048342"/>
    </source>
</evidence>
<accession>A0A4P9Z0Y9</accession>
<comment type="catalytic activity">
    <reaction evidence="7">
        <text>a 5,6-dihydrouridine in mRNA + NAD(+) = a uridine in mRNA + NADH + H(+)</text>
        <dbReference type="Rhea" id="RHEA:69851"/>
        <dbReference type="Rhea" id="RHEA-COMP:14658"/>
        <dbReference type="Rhea" id="RHEA-COMP:17789"/>
        <dbReference type="ChEBI" id="CHEBI:15378"/>
        <dbReference type="ChEBI" id="CHEBI:57540"/>
        <dbReference type="ChEBI" id="CHEBI:57945"/>
        <dbReference type="ChEBI" id="CHEBI:65315"/>
        <dbReference type="ChEBI" id="CHEBI:74443"/>
    </reaction>
    <physiologicalReaction direction="right-to-left" evidence="7">
        <dbReference type="Rhea" id="RHEA:69853"/>
    </physiologicalReaction>
</comment>
<dbReference type="Pfam" id="PF01207">
    <property type="entry name" value="Dus"/>
    <property type="match status" value="1"/>
</dbReference>
<evidence type="ECO:0000256" key="5">
    <source>
        <dbReference type="ARBA" id="ARBA00022694"/>
    </source>
</evidence>
<gene>
    <name evidence="10" type="ORF">SYNPS1DRAFT_14696</name>
</gene>
<dbReference type="GO" id="GO:0005737">
    <property type="term" value="C:cytoplasm"/>
    <property type="evidence" value="ECO:0007669"/>
    <property type="project" value="TreeGrafter"/>
</dbReference>
<keyword evidence="2" id="KW-0285">Flavoprotein</keyword>
<feature type="domain" description="DUS-like FMN-binding" evidence="9">
    <location>
        <begin position="13"/>
        <end position="291"/>
    </location>
</feature>
<dbReference type="InterPro" id="IPR013785">
    <property type="entry name" value="Aldolase_TIM"/>
</dbReference>
<evidence type="ECO:0000313" key="11">
    <source>
        <dbReference type="Proteomes" id="UP000278143"/>
    </source>
</evidence>
<keyword evidence="5" id="KW-0819">tRNA processing</keyword>
<dbReference type="PANTHER" id="PTHR45936:SF1">
    <property type="entry name" value="TRNA-DIHYDROURIDINE(20) SYNTHASE [NAD(P)+]-LIKE"/>
    <property type="match status" value="1"/>
</dbReference>
<comment type="cofactor">
    <cofactor evidence="1">
        <name>FMN</name>
        <dbReference type="ChEBI" id="CHEBI:58210"/>
    </cofactor>
</comment>
<evidence type="ECO:0000256" key="3">
    <source>
        <dbReference type="ARBA" id="ARBA00022643"/>
    </source>
</evidence>
<evidence type="ECO:0000313" key="10">
    <source>
        <dbReference type="EMBL" id="RKP26086.1"/>
    </source>
</evidence>
<protein>
    <submittedName>
        <fullName evidence="10">tRNA-dihydrouridine synthase 2-like protein</fullName>
    </submittedName>
</protein>
<proteinExistence type="predicted"/>
<dbReference type="InterPro" id="IPR035587">
    <property type="entry name" value="DUS-like_FMN-bd"/>
</dbReference>
<dbReference type="GO" id="GO:0006397">
    <property type="term" value="P:mRNA processing"/>
    <property type="evidence" value="ECO:0007669"/>
    <property type="project" value="UniProtKB-KW"/>
</dbReference>
<keyword evidence="11" id="KW-1185">Reference proteome</keyword>
<evidence type="ECO:0000256" key="2">
    <source>
        <dbReference type="ARBA" id="ARBA00022630"/>
    </source>
</evidence>
<evidence type="ECO:0000259" key="9">
    <source>
        <dbReference type="Pfam" id="PF01207"/>
    </source>
</evidence>
<dbReference type="PANTHER" id="PTHR45936">
    <property type="entry name" value="TRNA-DIHYDROURIDINE(20) SYNTHASE [NAD(P)+]-LIKE"/>
    <property type="match status" value="1"/>
</dbReference>
<dbReference type="Proteomes" id="UP000278143">
    <property type="component" value="Unassembled WGS sequence"/>
</dbReference>
<evidence type="ECO:0000256" key="1">
    <source>
        <dbReference type="ARBA" id="ARBA00001917"/>
    </source>
</evidence>
<keyword evidence="3" id="KW-0288">FMN</keyword>
<dbReference type="PROSITE" id="PS01136">
    <property type="entry name" value="UPF0034"/>
    <property type="match status" value="1"/>
</dbReference>
<sequence>MVYCPALYINKHILAPMVRVGTLPMRLLSLDYGADLVYSPEIVDKAIIGSERTVDEVTGTIRYIKDGRTVIQIDPREKHQLIFQLGTADPELALKAALCVKEDVAAIDVNCGCPKKFSIAGGMGAALLTVPDKLCSILTNLVEHVGLPVSCKIRLLESREDTLALCRRVAATGISALAVHCRTRDERPRHPAHWDELEPICQAIKNIPIIANGDFAHRDDIEKMRAKGNKHAACVSSIMYARSAMHNPSLFRQEGPLARRVVAIAYIQLARKVNNIFQNTKYTLMQMYEDTKSPEYQRLTSAKTMDAIW</sequence>
<organism evidence="10 11">
    <name type="scientific">Syncephalis pseudoplumigaleata</name>
    <dbReference type="NCBI Taxonomy" id="1712513"/>
    <lineage>
        <taxon>Eukaryota</taxon>
        <taxon>Fungi</taxon>
        <taxon>Fungi incertae sedis</taxon>
        <taxon>Zoopagomycota</taxon>
        <taxon>Zoopagomycotina</taxon>
        <taxon>Zoopagomycetes</taxon>
        <taxon>Zoopagales</taxon>
        <taxon>Piptocephalidaceae</taxon>
        <taxon>Syncephalis</taxon>
    </lineage>
</organism>
<evidence type="ECO:0000256" key="8">
    <source>
        <dbReference type="ARBA" id="ARBA00049447"/>
    </source>
</evidence>
<dbReference type="InterPro" id="IPR052582">
    <property type="entry name" value="tRNA-DUS-like"/>
</dbReference>
<dbReference type="GO" id="GO:0050660">
    <property type="term" value="F:flavin adenine dinucleotide binding"/>
    <property type="evidence" value="ECO:0007669"/>
    <property type="project" value="InterPro"/>
</dbReference>
<dbReference type="Gene3D" id="3.20.20.70">
    <property type="entry name" value="Aldolase class I"/>
    <property type="match status" value="1"/>
</dbReference>
<dbReference type="OrthoDB" id="10262250at2759"/>
<reference evidence="11" key="1">
    <citation type="journal article" date="2018" name="Nat. Microbiol.">
        <title>Leveraging single-cell genomics to expand the fungal tree of life.</title>
        <authorList>
            <person name="Ahrendt S.R."/>
            <person name="Quandt C.A."/>
            <person name="Ciobanu D."/>
            <person name="Clum A."/>
            <person name="Salamov A."/>
            <person name="Andreopoulos B."/>
            <person name="Cheng J.F."/>
            <person name="Woyke T."/>
            <person name="Pelin A."/>
            <person name="Henrissat B."/>
            <person name="Reynolds N.K."/>
            <person name="Benny G.L."/>
            <person name="Smith M.E."/>
            <person name="James T.Y."/>
            <person name="Grigoriev I.V."/>
        </authorList>
    </citation>
    <scope>NUCLEOTIDE SEQUENCE [LARGE SCALE GENOMIC DNA]</scope>
    <source>
        <strain evidence="11">Benny S71-1</strain>
    </source>
</reference>
<name>A0A4P9Z0Y9_9FUNG</name>
<dbReference type="EMBL" id="KZ989519">
    <property type="protein sequence ID" value="RKP26086.1"/>
    <property type="molecule type" value="Genomic_DNA"/>
</dbReference>
<evidence type="ECO:0000256" key="4">
    <source>
        <dbReference type="ARBA" id="ARBA00022664"/>
    </source>
</evidence>
<evidence type="ECO:0000256" key="6">
    <source>
        <dbReference type="ARBA" id="ARBA00023002"/>
    </source>
</evidence>
<keyword evidence="6" id="KW-0560">Oxidoreductase</keyword>
<comment type="catalytic activity">
    <reaction evidence="8">
        <text>a 5,6-dihydrouridine in mRNA + NADP(+) = a uridine in mRNA + NADPH + H(+)</text>
        <dbReference type="Rhea" id="RHEA:69855"/>
        <dbReference type="Rhea" id="RHEA-COMP:14658"/>
        <dbReference type="Rhea" id="RHEA-COMP:17789"/>
        <dbReference type="ChEBI" id="CHEBI:15378"/>
        <dbReference type="ChEBI" id="CHEBI:57783"/>
        <dbReference type="ChEBI" id="CHEBI:58349"/>
        <dbReference type="ChEBI" id="CHEBI:65315"/>
        <dbReference type="ChEBI" id="CHEBI:74443"/>
    </reaction>
    <physiologicalReaction direction="right-to-left" evidence="8">
        <dbReference type="Rhea" id="RHEA:69857"/>
    </physiologicalReaction>
</comment>
<dbReference type="AlphaFoldDB" id="A0A4P9Z0Y9"/>
<dbReference type="InterPro" id="IPR018517">
    <property type="entry name" value="tRNA_hU_synthase_CS"/>
</dbReference>
<keyword evidence="4" id="KW-0507">mRNA processing</keyword>
<dbReference type="GO" id="GO:0017150">
    <property type="term" value="F:tRNA dihydrouridine synthase activity"/>
    <property type="evidence" value="ECO:0007669"/>
    <property type="project" value="InterPro"/>
</dbReference>